<dbReference type="InterPro" id="IPR026444">
    <property type="entry name" value="Secre_tail"/>
</dbReference>
<feature type="signal peptide" evidence="2">
    <location>
        <begin position="1"/>
        <end position="19"/>
    </location>
</feature>
<protein>
    <submittedName>
        <fullName evidence="5">Por secretion system C-terminal sorting domain-containing protein</fullName>
    </submittedName>
</protein>
<evidence type="ECO:0000313" key="5">
    <source>
        <dbReference type="EMBL" id="SHE55761.1"/>
    </source>
</evidence>
<evidence type="ECO:0000256" key="1">
    <source>
        <dbReference type="ARBA" id="ARBA00022729"/>
    </source>
</evidence>
<dbReference type="Pfam" id="PF18962">
    <property type="entry name" value="Por_Secre_tail"/>
    <property type="match status" value="1"/>
</dbReference>
<evidence type="ECO:0000259" key="3">
    <source>
        <dbReference type="Pfam" id="PF18962"/>
    </source>
</evidence>
<dbReference type="Pfam" id="PF26628">
    <property type="entry name" value="DUF8202"/>
    <property type="match status" value="1"/>
</dbReference>
<dbReference type="RefSeq" id="WP_083573148.1">
    <property type="nucleotide sequence ID" value="NZ_FQVO01000002.1"/>
</dbReference>
<dbReference type="InterPro" id="IPR058515">
    <property type="entry name" value="DUF8202"/>
</dbReference>
<feature type="domain" description="Secretion system C-terminal sorting" evidence="3">
    <location>
        <begin position="578"/>
        <end position="653"/>
    </location>
</feature>
<name>A0A1M4UG73_9FLAO</name>
<dbReference type="Proteomes" id="UP000184236">
    <property type="component" value="Unassembled WGS sequence"/>
</dbReference>
<feature type="chain" id="PRO_5012454450" evidence="2">
    <location>
        <begin position="20"/>
        <end position="655"/>
    </location>
</feature>
<keyword evidence="1 2" id="KW-0732">Signal</keyword>
<evidence type="ECO:0000259" key="4">
    <source>
        <dbReference type="Pfam" id="PF26628"/>
    </source>
</evidence>
<sequence length="655" mass="74138">MTKKIFFFFHILLLDMCFAQSPGGVSGVSVWFKANSAQTPALSYQDYSGNQHEIKAISTQNQPNYTLFNYNESLDFDGVDDYLKFPYLMETMDKTTFFTAYQNQNTSTETAMFTSEKSYEKEMYFGTKNIFRYNNEQLNYININTIDDLPSFSMYTRFGVPSEKINSVIGRTGVSSMYVGKDIRNTAWQNFKGKLPEFFIYRKILTQNERNRVNSYLAVKYAVTMPFTEYYNSKSKKIWKQDDFTDYPANIAGIARDKYSNLYQKQATSSSENKRLIIAAKKLAIDNNSNDADFPDQSFLVWGDNKEQLLLDTPTFGYQLFKRKWKARFSTETSQTIPTEVVFSVKNILTIPADKKVWLFIDKTGQGNFNSSNVEVFPMDYVDADQNVHFNNIIFDQDLSGTDVFTFALGNKILSINELQQPTCTQKKGTLNINVKGGKAPYHIQLTGNGVNQNLNVSTAQLSFPDLEIGTYHLIITDADGNIIDQNFTVNDFNSINLDLGPDVVINSGGSAHFDAGTQISDPNATYQWTSDNGFSSSSANITVYEPGTYTVTVNTPDGCTKKDTVKVTRKRENGIVLYPNPVPKGQLFTIRIISDIKENVDIKIYDASGRLVKTIQDKGKDYYEIQDSLLVEGAYVIVVKTTSELKVFKLIVTN</sequence>
<dbReference type="InterPro" id="IPR013783">
    <property type="entry name" value="Ig-like_fold"/>
</dbReference>
<dbReference type="NCBIfam" id="TIGR04183">
    <property type="entry name" value="Por_Secre_tail"/>
    <property type="match status" value="1"/>
</dbReference>
<reference evidence="6" key="1">
    <citation type="submission" date="2016-11" db="EMBL/GenBank/DDBJ databases">
        <authorList>
            <person name="Varghese N."/>
            <person name="Submissions S."/>
        </authorList>
    </citation>
    <scope>NUCLEOTIDE SEQUENCE [LARGE SCALE GENOMIC DNA]</scope>
    <source>
        <strain evidence="6">DSM 26898</strain>
    </source>
</reference>
<evidence type="ECO:0000256" key="2">
    <source>
        <dbReference type="SAM" id="SignalP"/>
    </source>
</evidence>
<gene>
    <name evidence="5" type="ORF">SAMN05444408_10292</name>
</gene>
<proteinExistence type="predicted"/>
<dbReference type="AlphaFoldDB" id="A0A1M4UG73"/>
<accession>A0A1M4UG73</accession>
<dbReference type="STRING" id="1302685.SAMN05444408_10292"/>
<keyword evidence="6" id="KW-1185">Reference proteome</keyword>
<feature type="domain" description="DUF8202" evidence="4">
    <location>
        <begin position="209"/>
        <end position="390"/>
    </location>
</feature>
<evidence type="ECO:0000313" key="6">
    <source>
        <dbReference type="Proteomes" id="UP000184236"/>
    </source>
</evidence>
<organism evidence="5 6">
    <name type="scientific">Chryseobacterium takakiae</name>
    <dbReference type="NCBI Taxonomy" id="1302685"/>
    <lineage>
        <taxon>Bacteria</taxon>
        <taxon>Pseudomonadati</taxon>
        <taxon>Bacteroidota</taxon>
        <taxon>Flavobacteriia</taxon>
        <taxon>Flavobacteriales</taxon>
        <taxon>Weeksellaceae</taxon>
        <taxon>Chryseobacterium group</taxon>
        <taxon>Chryseobacterium</taxon>
    </lineage>
</organism>
<dbReference type="EMBL" id="FQVO01000002">
    <property type="protein sequence ID" value="SHE55761.1"/>
    <property type="molecule type" value="Genomic_DNA"/>
</dbReference>
<dbReference type="OrthoDB" id="2582440at2"/>
<dbReference type="Gene3D" id="2.60.40.10">
    <property type="entry name" value="Immunoglobulins"/>
    <property type="match status" value="1"/>
</dbReference>